<evidence type="ECO:0000256" key="1">
    <source>
        <dbReference type="SAM" id="MobiDB-lite"/>
    </source>
</evidence>
<organism evidence="4">
    <name type="scientific">Enterobius vermicularis</name>
    <name type="common">Human pinworm</name>
    <dbReference type="NCBI Taxonomy" id="51028"/>
    <lineage>
        <taxon>Eukaryota</taxon>
        <taxon>Metazoa</taxon>
        <taxon>Ecdysozoa</taxon>
        <taxon>Nematoda</taxon>
        <taxon>Chromadorea</taxon>
        <taxon>Rhabditida</taxon>
        <taxon>Spirurina</taxon>
        <taxon>Oxyuridomorpha</taxon>
        <taxon>Oxyuroidea</taxon>
        <taxon>Oxyuridae</taxon>
        <taxon>Enterobius</taxon>
    </lineage>
</organism>
<dbReference type="Proteomes" id="UP000274131">
    <property type="component" value="Unassembled WGS sequence"/>
</dbReference>
<gene>
    <name evidence="2" type="ORF">EVEC_LOCUS11313</name>
</gene>
<feature type="compositionally biased region" description="Polar residues" evidence="1">
    <location>
        <begin position="1"/>
        <end position="28"/>
    </location>
</feature>
<evidence type="ECO:0000313" key="3">
    <source>
        <dbReference type="Proteomes" id="UP000274131"/>
    </source>
</evidence>
<sequence length="100" mass="10825">MGLNQQNRRGAYIVQSSVEDGSDGSSQPEIVKMRDKKKPLRNGNQVYRFRPLSTNSIASTAASYTTPDPKWRNSHVSSAPSTASGQASARDPALMLDANT</sequence>
<dbReference type="EMBL" id="UXUI01011874">
    <property type="protein sequence ID" value="VDD96562.1"/>
    <property type="molecule type" value="Genomic_DNA"/>
</dbReference>
<feature type="region of interest" description="Disordered" evidence="1">
    <location>
        <begin position="1"/>
        <end position="42"/>
    </location>
</feature>
<proteinExistence type="predicted"/>
<feature type="compositionally biased region" description="Polar residues" evidence="1">
    <location>
        <begin position="74"/>
        <end position="87"/>
    </location>
</feature>
<feature type="compositionally biased region" description="Polar residues" evidence="1">
    <location>
        <begin position="57"/>
        <end position="66"/>
    </location>
</feature>
<reference evidence="2 3" key="2">
    <citation type="submission" date="2018-10" db="EMBL/GenBank/DDBJ databases">
        <authorList>
            <consortium name="Pathogen Informatics"/>
        </authorList>
    </citation>
    <scope>NUCLEOTIDE SEQUENCE [LARGE SCALE GENOMIC DNA]</scope>
</reference>
<name>A0A0N4VMB7_ENTVE</name>
<protein>
    <submittedName>
        <fullName evidence="4">DUF4005 domain-containing protein</fullName>
    </submittedName>
</protein>
<evidence type="ECO:0000313" key="2">
    <source>
        <dbReference type="EMBL" id="VDD96562.1"/>
    </source>
</evidence>
<evidence type="ECO:0000313" key="4">
    <source>
        <dbReference type="WBParaSite" id="EVEC_0001206801-mRNA-1"/>
    </source>
</evidence>
<accession>A0A0N4VMB7</accession>
<dbReference type="WBParaSite" id="EVEC_0001206801-mRNA-1">
    <property type="protein sequence ID" value="EVEC_0001206801-mRNA-1"/>
    <property type="gene ID" value="EVEC_0001206801"/>
</dbReference>
<keyword evidence="3" id="KW-1185">Reference proteome</keyword>
<feature type="region of interest" description="Disordered" evidence="1">
    <location>
        <begin position="57"/>
        <end position="100"/>
    </location>
</feature>
<reference evidence="4" key="1">
    <citation type="submission" date="2017-02" db="UniProtKB">
        <authorList>
            <consortium name="WormBaseParasite"/>
        </authorList>
    </citation>
    <scope>IDENTIFICATION</scope>
</reference>
<dbReference type="AlphaFoldDB" id="A0A0N4VMB7"/>